<keyword evidence="7" id="KW-0677">Repeat</keyword>
<feature type="repeat" description="FG-GAP" evidence="12">
    <location>
        <begin position="671"/>
        <end position="737"/>
    </location>
</feature>
<feature type="domain" description="Phospholipase C/D" evidence="14">
    <location>
        <begin position="35"/>
        <end position="207"/>
    </location>
</feature>
<evidence type="ECO:0000313" key="15">
    <source>
        <dbReference type="EMBL" id="RMX39767.1"/>
    </source>
</evidence>
<evidence type="ECO:0000256" key="1">
    <source>
        <dbReference type="ARBA" id="ARBA00004613"/>
    </source>
</evidence>
<feature type="signal peptide" evidence="13">
    <location>
        <begin position="1"/>
        <end position="30"/>
    </location>
</feature>
<feature type="repeat" description="FG-GAP" evidence="12">
    <location>
        <begin position="389"/>
        <end position="449"/>
    </location>
</feature>
<keyword evidence="5" id="KW-0964">Secreted</keyword>
<evidence type="ECO:0000313" key="16">
    <source>
        <dbReference type="Proteomes" id="UP000275408"/>
    </source>
</evidence>
<feature type="repeat" description="FG-GAP" evidence="12">
    <location>
        <begin position="458"/>
        <end position="516"/>
    </location>
</feature>
<comment type="catalytic activity">
    <reaction evidence="11">
        <text>a 6-(alpha-D-glucosaminyl)-1-(1,2-diacyl-sn-glycero-3-phospho)-1D-myo-inositol + H2O = 6-(alpha-D-glucosaminyl)-1D-myo-inositol + a 1,2-diacyl-sn-glycero-3-phosphate + H(+)</text>
        <dbReference type="Rhea" id="RHEA:10832"/>
        <dbReference type="ChEBI" id="CHEBI:15377"/>
        <dbReference type="ChEBI" id="CHEBI:15378"/>
        <dbReference type="ChEBI" id="CHEBI:57997"/>
        <dbReference type="ChEBI" id="CHEBI:58608"/>
        <dbReference type="ChEBI" id="CHEBI:58700"/>
        <dbReference type="EC" id="3.1.4.50"/>
    </reaction>
</comment>
<evidence type="ECO:0000256" key="11">
    <source>
        <dbReference type="ARBA" id="ARBA00093237"/>
    </source>
</evidence>
<organism evidence="15 16">
    <name type="scientific">Pocillopora damicornis</name>
    <name type="common">Cauliflower coral</name>
    <name type="synonym">Millepora damicornis</name>
    <dbReference type="NCBI Taxonomy" id="46731"/>
    <lineage>
        <taxon>Eukaryota</taxon>
        <taxon>Metazoa</taxon>
        <taxon>Cnidaria</taxon>
        <taxon>Anthozoa</taxon>
        <taxon>Hexacorallia</taxon>
        <taxon>Scleractinia</taxon>
        <taxon>Astrocoeniina</taxon>
        <taxon>Pocilloporidae</taxon>
        <taxon>Pocillopora</taxon>
    </lineage>
</organism>
<dbReference type="AlphaFoldDB" id="A0A3M6TE99"/>
<evidence type="ECO:0000256" key="12">
    <source>
        <dbReference type="PROSITE-ProRule" id="PRU00803"/>
    </source>
</evidence>
<dbReference type="PANTHER" id="PTHR23221">
    <property type="entry name" value="GLYCOSYLPHOSPHATIDYLINOSITOL PHOSPHOLIPASE D"/>
    <property type="match status" value="1"/>
</dbReference>
<keyword evidence="6 13" id="KW-0732">Signal</keyword>
<feature type="chain" id="PRO_5018154950" description="Phosphatidylinositol-glycan-specific phospholipase D" evidence="13">
    <location>
        <begin position="31"/>
        <end position="813"/>
    </location>
</feature>
<dbReference type="OrthoDB" id="5317514at2759"/>
<protein>
    <recommendedName>
        <fullName evidence="4">Phosphatidylinositol-glycan-specific phospholipase D</fullName>
        <ecNumber evidence="3">3.1.4.50</ecNumber>
    </recommendedName>
    <alternativeName>
        <fullName evidence="10">Glycosyl-phosphatidylinositol-specific phospholipase D</fullName>
    </alternativeName>
</protein>
<evidence type="ECO:0000256" key="3">
    <source>
        <dbReference type="ARBA" id="ARBA00012284"/>
    </source>
</evidence>
<dbReference type="EC" id="3.1.4.50" evidence="3"/>
<proteinExistence type="inferred from homology"/>
<comment type="similarity">
    <text evidence="2">Belongs to the GPLD1 family.</text>
</comment>
<dbReference type="GO" id="GO:0004621">
    <property type="term" value="F:glycosylphosphatidylinositol phospholipase D activity"/>
    <property type="evidence" value="ECO:0007669"/>
    <property type="project" value="UniProtKB-EC"/>
</dbReference>
<keyword evidence="8" id="KW-0378">Hydrolase</keyword>
<evidence type="ECO:0000259" key="14">
    <source>
        <dbReference type="Pfam" id="PF00882"/>
    </source>
</evidence>
<dbReference type="Pfam" id="PF01839">
    <property type="entry name" value="FG-GAP"/>
    <property type="match status" value="2"/>
</dbReference>
<dbReference type="PRINTS" id="PR00718">
    <property type="entry name" value="PHPHLIPASED"/>
</dbReference>
<evidence type="ECO:0000256" key="5">
    <source>
        <dbReference type="ARBA" id="ARBA00022525"/>
    </source>
</evidence>
<dbReference type="GO" id="GO:0031012">
    <property type="term" value="C:extracellular matrix"/>
    <property type="evidence" value="ECO:0007669"/>
    <property type="project" value="TreeGrafter"/>
</dbReference>
<comment type="subcellular location">
    <subcellularLocation>
        <location evidence="1">Secreted</location>
    </subcellularLocation>
</comment>
<accession>A0A3M6TE99</accession>
<comment type="caution">
    <text evidence="15">The sequence shown here is derived from an EMBL/GenBank/DDBJ whole genome shotgun (WGS) entry which is preliminary data.</text>
</comment>
<dbReference type="PROSITE" id="PS51470">
    <property type="entry name" value="FG_GAP"/>
    <property type="match status" value="3"/>
</dbReference>
<dbReference type="SUPFAM" id="SSF69318">
    <property type="entry name" value="Integrin alpha N-terminal domain"/>
    <property type="match status" value="1"/>
</dbReference>
<evidence type="ECO:0000256" key="7">
    <source>
        <dbReference type="ARBA" id="ARBA00022737"/>
    </source>
</evidence>
<evidence type="ECO:0000256" key="10">
    <source>
        <dbReference type="ARBA" id="ARBA00029753"/>
    </source>
</evidence>
<dbReference type="Proteomes" id="UP000275408">
    <property type="component" value="Unassembled WGS sequence"/>
</dbReference>
<evidence type="ECO:0000256" key="8">
    <source>
        <dbReference type="ARBA" id="ARBA00022801"/>
    </source>
</evidence>
<dbReference type="Pfam" id="PF00882">
    <property type="entry name" value="Zn_dep_PLPC"/>
    <property type="match status" value="1"/>
</dbReference>
<reference evidence="15 16" key="1">
    <citation type="journal article" date="2018" name="Sci. Rep.">
        <title>Comparative analysis of the Pocillopora damicornis genome highlights role of immune system in coral evolution.</title>
        <authorList>
            <person name="Cunning R."/>
            <person name="Bay R.A."/>
            <person name="Gillette P."/>
            <person name="Baker A.C."/>
            <person name="Traylor-Knowles N."/>
        </authorList>
    </citation>
    <scope>NUCLEOTIDE SEQUENCE [LARGE SCALE GENOMIC DNA]</scope>
    <source>
        <strain evidence="15">RSMAS</strain>
        <tissue evidence="15">Whole animal</tissue>
    </source>
</reference>
<dbReference type="EMBL" id="RCHS01003782">
    <property type="protein sequence ID" value="RMX39767.1"/>
    <property type="molecule type" value="Genomic_DNA"/>
</dbReference>
<dbReference type="SMART" id="SM00191">
    <property type="entry name" value="Int_alpha"/>
    <property type="match status" value="5"/>
</dbReference>
<feature type="non-terminal residue" evidence="15">
    <location>
        <position position="1"/>
    </location>
</feature>
<dbReference type="PANTHER" id="PTHR23221:SF7">
    <property type="entry name" value="PHOSPHATIDYLINOSITOL-GLYCAN-SPECIFIC PHOSPHOLIPASE D"/>
    <property type="match status" value="1"/>
</dbReference>
<dbReference type="InterPro" id="IPR029002">
    <property type="entry name" value="PLPC/GPLD1"/>
</dbReference>
<dbReference type="GO" id="GO:0005615">
    <property type="term" value="C:extracellular space"/>
    <property type="evidence" value="ECO:0007669"/>
    <property type="project" value="TreeGrafter"/>
</dbReference>
<evidence type="ECO:0000256" key="4">
    <source>
        <dbReference type="ARBA" id="ARBA00015988"/>
    </source>
</evidence>
<sequence length="813" mass="89166">GEMAELRSSMLKLFSFLFFLLCFVTLRVSSCGISTHIDIGHQAINWFKDTRNNTDYREIILRHQDAFIGGNPYPDAMYSGLCFKGKFHAVAEDTHWAPFINATVRYIRKKYPKPWDQETEKLVAFTLGFVSHQVADVTWHSLGIDQGFLTTMGDVNFFGSFPAAHNIGDPGGDMVVSFEGDTRNITASINEWYVPSGDLEDIYLEYYGEKKIDKNEIELCTALLLLGWVGEHIGGAKLFSKYSKTSPFLMEDLHSYFQGGVADMAAWSVLLWHKTIDMLEHGTDVCVIPHSPLFISCNTSDSATASSRRQLDKKLKNPGTVTPAEILKLADFSNINMKQTKRGTYFSLSESLHEKMLKSKSLSRDCHGSQNCHLKVMSNENSADKRALLMSAEYSSTVPYARLGWSLAYGNFNGQNISLVIGAPGYGTPGNSQHGRVYLVTGDADRGLPDKDLDLDVSANMILDGTVENGRFGTAVAVVDFNKDGVDDLAVSAPATGGPQRGSVAVFLAKTHIQPGLDLSVHNADWMALGEQNYSWFGYSMTVTKESGKIVLLVGAPTFRLCANKDCSYSKDDIQSVGRVYLFHPNLSPQPMATITGHKTFMKLGTSLSVGKPYNNSEDILAVSAATLSFEGHLVDVEDMPVSFTQSGAIYLVNSTKVLQSGSDISLNDLQYTAIFEGDRSYGRFGWSLDFTDVNHDGITDLVFSAPFRTEDITEELKGAEEGGLYVFYGGTSFPLGNATRGCKEVEPCPGEKASNVMKSSEERSRMGTTFLNIPNARSSGSILIVSSPRSSYKAFHSGSVHVVQHASQMAVV</sequence>
<name>A0A3M6TE99_POCDA</name>
<dbReference type="STRING" id="46731.A0A3M6TE99"/>
<evidence type="ECO:0000256" key="6">
    <source>
        <dbReference type="ARBA" id="ARBA00022729"/>
    </source>
</evidence>
<dbReference type="InterPro" id="IPR013517">
    <property type="entry name" value="FG-GAP"/>
</dbReference>
<evidence type="ECO:0000256" key="13">
    <source>
        <dbReference type="SAM" id="SignalP"/>
    </source>
</evidence>
<keyword evidence="9" id="KW-0325">Glycoprotein</keyword>
<dbReference type="InterPro" id="IPR013519">
    <property type="entry name" value="Int_alpha_beta-p"/>
</dbReference>
<dbReference type="InterPro" id="IPR001028">
    <property type="entry name" value="Gprt_PLipase_D"/>
</dbReference>
<keyword evidence="16" id="KW-1185">Reference proteome</keyword>
<gene>
    <name evidence="15" type="ORF">pdam_00007129</name>
</gene>
<dbReference type="Gene3D" id="2.130.10.130">
    <property type="entry name" value="Integrin alpha, N-terminal"/>
    <property type="match status" value="2"/>
</dbReference>
<dbReference type="InterPro" id="IPR028994">
    <property type="entry name" value="Integrin_alpha_N"/>
</dbReference>
<evidence type="ECO:0000256" key="9">
    <source>
        <dbReference type="ARBA" id="ARBA00023180"/>
    </source>
</evidence>
<evidence type="ECO:0000256" key="2">
    <source>
        <dbReference type="ARBA" id="ARBA00008652"/>
    </source>
</evidence>